<dbReference type="Pfam" id="PF13302">
    <property type="entry name" value="Acetyltransf_3"/>
    <property type="match status" value="1"/>
</dbReference>
<dbReference type="Proteomes" id="UP001500909">
    <property type="component" value="Unassembled WGS sequence"/>
</dbReference>
<comment type="caution">
    <text evidence="3">The sequence shown here is derived from an EMBL/GenBank/DDBJ whole genome shotgun (WGS) entry which is preliminary data.</text>
</comment>
<evidence type="ECO:0000313" key="3">
    <source>
        <dbReference type="EMBL" id="GAA0464335.1"/>
    </source>
</evidence>
<organism evidence="3 4">
    <name type="scientific">Streptomyces olivaceiscleroticus</name>
    <dbReference type="NCBI Taxonomy" id="68245"/>
    <lineage>
        <taxon>Bacteria</taxon>
        <taxon>Bacillati</taxon>
        <taxon>Actinomycetota</taxon>
        <taxon>Actinomycetes</taxon>
        <taxon>Kitasatosporales</taxon>
        <taxon>Streptomycetaceae</taxon>
        <taxon>Streptomyces</taxon>
    </lineage>
</organism>
<dbReference type="Gene3D" id="3.40.630.30">
    <property type="match status" value="1"/>
</dbReference>
<name>A0ABP3JUB7_9ACTN</name>
<reference evidence="4" key="1">
    <citation type="journal article" date="2019" name="Int. J. Syst. Evol. Microbiol.">
        <title>The Global Catalogue of Microorganisms (GCM) 10K type strain sequencing project: providing services to taxonomists for standard genome sequencing and annotation.</title>
        <authorList>
            <consortium name="The Broad Institute Genomics Platform"/>
            <consortium name="The Broad Institute Genome Sequencing Center for Infectious Disease"/>
            <person name="Wu L."/>
            <person name="Ma J."/>
        </authorList>
    </citation>
    <scope>NUCLEOTIDE SEQUENCE [LARGE SCALE GENOMIC DNA]</scope>
    <source>
        <strain evidence="4">JCM 4805</strain>
    </source>
</reference>
<dbReference type="InterPro" id="IPR016181">
    <property type="entry name" value="Acyl_CoA_acyltransferase"/>
</dbReference>
<proteinExistence type="predicted"/>
<evidence type="ECO:0000256" key="1">
    <source>
        <dbReference type="SAM" id="MobiDB-lite"/>
    </source>
</evidence>
<dbReference type="EMBL" id="BAAABY010000023">
    <property type="protein sequence ID" value="GAA0464335.1"/>
    <property type="molecule type" value="Genomic_DNA"/>
</dbReference>
<gene>
    <name evidence="3" type="ORF">GCM10010361_30360</name>
</gene>
<dbReference type="PANTHER" id="PTHR43441">
    <property type="entry name" value="RIBOSOMAL-PROTEIN-SERINE ACETYLTRANSFERASE"/>
    <property type="match status" value="1"/>
</dbReference>
<dbReference type="InterPro" id="IPR051908">
    <property type="entry name" value="Ribosomal_N-acetyltransferase"/>
</dbReference>
<dbReference type="PROSITE" id="PS51186">
    <property type="entry name" value="GNAT"/>
    <property type="match status" value="1"/>
</dbReference>
<sequence>MTILFLLPGDPSRPGYIDPGHEREARAARAAGAQVAAADHEALCAGESARAVSGVPAGPEPVWYRGGPLTATQYAGLAAALADRGRTLLTGPEEYRTARETPPDATPSARVWWVDGVPVLTTAHADAPGGAPRPTTAALAEAAKAVGKSGNRFVTTDLAPDAAGTWRTLAVGDGQTGGLGPVTDAETARLFEALTATGSGFPLALTAGRLTLRALPPTECARLADGGTAGLDWVDGAPPEGTVEGAGIMVQLAAAGLYRPGWGTYAITRTEDGVALGGIGFHGPPDETGTAELGYDLSSSARGAGWATDAVRLLASWAASRPEIRTLRATTEPANLPSQRVLLRAGFARTGEKEGMHAFEYAGNGGGSGAAAGTAEPVGEGGPAAP</sequence>
<dbReference type="SUPFAM" id="SSF55729">
    <property type="entry name" value="Acyl-CoA N-acyltransferases (Nat)"/>
    <property type="match status" value="1"/>
</dbReference>
<feature type="region of interest" description="Disordered" evidence="1">
    <location>
        <begin position="365"/>
        <end position="386"/>
    </location>
</feature>
<keyword evidence="4" id="KW-1185">Reference proteome</keyword>
<dbReference type="RefSeq" id="WP_346095456.1">
    <property type="nucleotide sequence ID" value="NZ_BAAABY010000023.1"/>
</dbReference>
<dbReference type="InterPro" id="IPR000182">
    <property type="entry name" value="GNAT_dom"/>
</dbReference>
<evidence type="ECO:0000313" key="4">
    <source>
        <dbReference type="Proteomes" id="UP001500909"/>
    </source>
</evidence>
<dbReference type="Pfam" id="PF14243">
    <property type="entry name" value="R2K_3"/>
    <property type="match status" value="1"/>
</dbReference>
<feature type="domain" description="N-acetyltransferase" evidence="2">
    <location>
        <begin position="210"/>
        <end position="366"/>
    </location>
</feature>
<accession>A0ABP3JUB7</accession>
<dbReference type="PANTHER" id="PTHR43441:SF6">
    <property type="entry name" value="N-ACETYLTRANSFERASE DOMAIN-CONTAINING PROTEIN"/>
    <property type="match status" value="1"/>
</dbReference>
<dbReference type="InterPro" id="IPR025643">
    <property type="entry name" value="R2K_3"/>
</dbReference>
<evidence type="ECO:0000259" key="2">
    <source>
        <dbReference type="PROSITE" id="PS51186"/>
    </source>
</evidence>
<protein>
    <recommendedName>
        <fullName evidence="2">N-acetyltransferase domain-containing protein</fullName>
    </recommendedName>
</protein>